<dbReference type="CDD" id="cd02021">
    <property type="entry name" value="GntK"/>
    <property type="match status" value="1"/>
</dbReference>
<dbReference type="STRING" id="767769.A0A1L9UQV6"/>
<feature type="transmembrane region" description="Helical" evidence="12">
    <location>
        <begin position="20"/>
        <end position="46"/>
    </location>
</feature>
<dbReference type="OMA" id="WDWLAHI"/>
<keyword evidence="7" id="KW-0547">Nucleotide-binding</keyword>
<dbReference type="UniPathway" id="UPA00792"/>
<evidence type="ECO:0000313" key="15">
    <source>
        <dbReference type="Proteomes" id="UP000184499"/>
    </source>
</evidence>
<dbReference type="InterPro" id="IPR056120">
    <property type="entry name" value="DUF7703"/>
</dbReference>
<dbReference type="Pfam" id="PF13671">
    <property type="entry name" value="AAA_33"/>
    <property type="match status" value="1"/>
</dbReference>
<feature type="domain" description="Carrier" evidence="13">
    <location>
        <begin position="890"/>
        <end position="971"/>
    </location>
</feature>
<dbReference type="SUPFAM" id="SSF51735">
    <property type="entry name" value="NAD(P)-binding Rossmann-fold domains"/>
    <property type="match status" value="1"/>
</dbReference>
<dbReference type="PANTHER" id="PTHR37013">
    <property type="entry name" value="INTEGRAL MEMBRANE PROTEIN (AFU_ORTHOLOGUE AFUA_1G05950)-RELATED"/>
    <property type="match status" value="1"/>
</dbReference>
<dbReference type="InterPro" id="IPR009081">
    <property type="entry name" value="PP-bd_ACP"/>
</dbReference>
<dbReference type="EC" id="2.7.1.12" evidence="3"/>
<feature type="transmembrane region" description="Helical" evidence="12">
    <location>
        <begin position="53"/>
        <end position="72"/>
    </location>
</feature>
<evidence type="ECO:0000256" key="7">
    <source>
        <dbReference type="ARBA" id="ARBA00022741"/>
    </source>
</evidence>
<dbReference type="PANTHER" id="PTHR37013:SF5">
    <property type="entry name" value="INTEGRAL MEMBRANE PROTEIN"/>
    <property type="match status" value="1"/>
</dbReference>
<dbReference type="Gene3D" id="3.40.50.720">
    <property type="entry name" value="NAD(P)-binding Rossmann-like Domain"/>
    <property type="match status" value="1"/>
</dbReference>
<evidence type="ECO:0000256" key="8">
    <source>
        <dbReference type="ARBA" id="ARBA00022777"/>
    </source>
</evidence>
<dbReference type="NCBIfam" id="TIGR01313">
    <property type="entry name" value="therm_gnt_kin"/>
    <property type="match status" value="1"/>
</dbReference>
<dbReference type="GeneID" id="93580882"/>
<dbReference type="SUPFAM" id="SSF47336">
    <property type="entry name" value="ACP-like"/>
    <property type="match status" value="1"/>
</dbReference>
<dbReference type="InterPro" id="IPR027417">
    <property type="entry name" value="P-loop_NTPase"/>
</dbReference>
<dbReference type="InterPro" id="IPR036291">
    <property type="entry name" value="NAD(P)-bd_dom_sf"/>
</dbReference>
<keyword evidence="15" id="KW-1185">Reference proteome</keyword>
<dbReference type="Pfam" id="PF07993">
    <property type="entry name" value="NAD_binding_4"/>
    <property type="match status" value="1"/>
</dbReference>
<dbReference type="PROSITE" id="PS00455">
    <property type="entry name" value="AMP_BINDING"/>
    <property type="match status" value="1"/>
</dbReference>
<dbReference type="InterPro" id="IPR000873">
    <property type="entry name" value="AMP-dep_synth/lig_dom"/>
</dbReference>
<dbReference type="GO" id="GO:0046316">
    <property type="term" value="F:gluconokinase activity"/>
    <property type="evidence" value="ECO:0007669"/>
    <property type="project" value="UniProtKB-EC"/>
</dbReference>
<comment type="similarity">
    <text evidence="2">Belongs to the gluconokinase GntK/GntV family.</text>
</comment>
<dbReference type="OrthoDB" id="429813at2759"/>
<comment type="catalytic activity">
    <reaction evidence="11">
        <text>D-gluconate + ATP = 6-phospho-D-gluconate + ADP + H(+)</text>
        <dbReference type="Rhea" id="RHEA:19433"/>
        <dbReference type="ChEBI" id="CHEBI:15378"/>
        <dbReference type="ChEBI" id="CHEBI:18391"/>
        <dbReference type="ChEBI" id="CHEBI:30616"/>
        <dbReference type="ChEBI" id="CHEBI:58759"/>
        <dbReference type="ChEBI" id="CHEBI:456216"/>
        <dbReference type="EC" id="2.7.1.12"/>
    </reaction>
</comment>
<dbReference type="Proteomes" id="UP000184499">
    <property type="component" value="Unassembled WGS sequence"/>
</dbReference>
<evidence type="ECO:0000256" key="11">
    <source>
        <dbReference type="ARBA" id="ARBA00048090"/>
    </source>
</evidence>
<accession>A0A1L9UQV6</accession>
<evidence type="ECO:0000313" key="14">
    <source>
        <dbReference type="EMBL" id="OJJ74143.1"/>
    </source>
</evidence>
<dbReference type="GO" id="GO:0005524">
    <property type="term" value="F:ATP binding"/>
    <property type="evidence" value="ECO:0007669"/>
    <property type="project" value="UniProtKB-KW"/>
</dbReference>
<evidence type="ECO:0000256" key="1">
    <source>
        <dbReference type="ARBA" id="ARBA00004875"/>
    </source>
</evidence>
<dbReference type="PROSITE" id="PS00012">
    <property type="entry name" value="PHOSPHOPANTETHEINE"/>
    <property type="match status" value="1"/>
</dbReference>
<feature type="transmembrane region" description="Helical" evidence="12">
    <location>
        <begin position="119"/>
        <end position="147"/>
    </location>
</feature>
<keyword evidence="12" id="KW-0472">Membrane</keyword>
<dbReference type="GO" id="GO:0005975">
    <property type="term" value="P:carbohydrate metabolic process"/>
    <property type="evidence" value="ECO:0007669"/>
    <property type="project" value="InterPro"/>
</dbReference>
<feature type="transmembrane region" description="Helical" evidence="12">
    <location>
        <begin position="167"/>
        <end position="190"/>
    </location>
</feature>
<keyword evidence="8" id="KW-0418">Kinase</keyword>
<dbReference type="Pfam" id="PF24802">
    <property type="entry name" value="DUF7703"/>
    <property type="match status" value="1"/>
</dbReference>
<evidence type="ECO:0000256" key="4">
    <source>
        <dbReference type="ARBA" id="ARBA00022450"/>
    </source>
</evidence>
<dbReference type="Gene3D" id="3.40.50.12780">
    <property type="entry name" value="N-terminal domain of ligase-like"/>
    <property type="match status" value="1"/>
</dbReference>
<dbReference type="VEuPathDB" id="FungiDB:ASPBRDRAFT_62855"/>
<keyword evidence="12" id="KW-0812">Transmembrane</keyword>
<evidence type="ECO:0000256" key="6">
    <source>
        <dbReference type="ARBA" id="ARBA00022679"/>
    </source>
</evidence>
<evidence type="ECO:0000256" key="3">
    <source>
        <dbReference type="ARBA" id="ARBA00012054"/>
    </source>
</evidence>
<dbReference type="Pfam" id="PF23562">
    <property type="entry name" value="AMP-binding_C_3"/>
    <property type="match status" value="1"/>
</dbReference>
<evidence type="ECO:0000256" key="10">
    <source>
        <dbReference type="ARBA" id="ARBA00029835"/>
    </source>
</evidence>
<dbReference type="SUPFAM" id="SSF52540">
    <property type="entry name" value="P-loop containing nucleoside triphosphate hydrolases"/>
    <property type="match status" value="1"/>
</dbReference>
<dbReference type="InterPro" id="IPR006001">
    <property type="entry name" value="Therm_gnt_kin"/>
</dbReference>
<dbReference type="Pfam" id="PF00550">
    <property type="entry name" value="PP-binding"/>
    <property type="match status" value="1"/>
</dbReference>
<dbReference type="InterPro" id="IPR018247">
    <property type="entry name" value="EF_Hand_1_Ca_BS"/>
</dbReference>
<gene>
    <name evidence="14" type="ORF">ASPBRDRAFT_62855</name>
</gene>
<dbReference type="InterPro" id="IPR006162">
    <property type="entry name" value="Ppantetheine_attach_site"/>
</dbReference>
<dbReference type="InterPro" id="IPR020806">
    <property type="entry name" value="PKS_PP-bd"/>
</dbReference>
<name>A0A1L9UQV6_ASPBC</name>
<dbReference type="SUPFAM" id="SSF56801">
    <property type="entry name" value="Acetyl-CoA synthetase-like"/>
    <property type="match status" value="1"/>
</dbReference>
<protein>
    <recommendedName>
        <fullName evidence="3">gluconokinase</fullName>
        <ecNumber evidence="3">2.7.1.12</ecNumber>
    </recommendedName>
    <alternativeName>
        <fullName evidence="10">Gluconate kinase</fullName>
    </alternativeName>
</protein>
<keyword evidence="6" id="KW-0808">Transferase</keyword>
<dbReference type="InterPro" id="IPR013120">
    <property type="entry name" value="FAR_NAD-bd"/>
</dbReference>
<dbReference type="EMBL" id="KV878681">
    <property type="protein sequence ID" value="OJJ74143.1"/>
    <property type="molecule type" value="Genomic_DNA"/>
</dbReference>
<proteinExistence type="inferred from homology"/>
<dbReference type="RefSeq" id="XP_067481391.1">
    <property type="nucleotide sequence ID" value="XM_067628394.1"/>
</dbReference>
<reference evidence="15" key="1">
    <citation type="journal article" date="2017" name="Genome Biol.">
        <title>Comparative genomics reveals high biological diversity and specific adaptations in the industrially and medically important fungal genus Aspergillus.</title>
        <authorList>
            <person name="de Vries R.P."/>
            <person name="Riley R."/>
            <person name="Wiebenga A."/>
            <person name="Aguilar-Osorio G."/>
            <person name="Amillis S."/>
            <person name="Uchima C.A."/>
            <person name="Anderluh G."/>
            <person name="Asadollahi M."/>
            <person name="Askin M."/>
            <person name="Barry K."/>
            <person name="Battaglia E."/>
            <person name="Bayram O."/>
            <person name="Benocci T."/>
            <person name="Braus-Stromeyer S.A."/>
            <person name="Caldana C."/>
            <person name="Canovas D."/>
            <person name="Cerqueira G.C."/>
            <person name="Chen F."/>
            <person name="Chen W."/>
            <person name="Choi C."/>
            <person name="Clum A."/>
            <person name="Dos Santos R.A."/>
            <person name="Damasio A.R."/>
            <person name="Diallinas G."/>
            <person name="Emri T."/>
            <person name="Fekete E."/>
            <person name="Flipphi M."/>
            <person name="Freyberg S."/>
            <person name="Gallo A."/>
            <person name="Gournas C."/>
            <person name="Habgood R."/>
            <person name="Hainaut M."/>
            <person name="Harispe M.L."/>
            <person name="Henrissat B."/>
            <person name="Hilden K.S."/>
            <person name="Hope R."/>
            <person name="Hossain A."/>
            <person name="Karabika E."/>
            <person name="Karaffa L."/>
            <person name="Karanyi Z."/>
            <person name="Krasevec N."/>
            <person name="Kuo A."/>
            <person name="Kusch H."/>
            <person name="LaButti K."/>
            <person name="Lagendijk E.L."/>
            <person name="Lapidus A."/>
            <person name="Levasseur A."/>
            <person name="Lindquist E."/>
            <person name="Lipzen A."/>
            <person name="Logrieco A.F."/>
            <person name="MacCabe A."/>
            <person name="Maekelae M.R."/>
            <person name="Malavazi I."/>
            <person name="Melin P."/>
            <person name="Meyer V."/>
            <person name="Mielnichuk N."/>
            <person name="Miskei M."/>
            <person name="Molnar A.P."/>
            <person name="Mule G."/>
            <person name="Ngan C.Y."/>
            <person name="Orejas M."/>
            <person name="Orosz E."/>
            <person name="Ouedraogo J.P."/>
            <person name="Overkamp K.M."/>
            <person name="Park H.-S."/>
            <person name="Perrone G."/>
            <person name="Piumi F."/>
            <person name="Punt P.J."/>
            <person name="Ram A.F."/>
            <person name="Ramon A."/>
            <person name="Rauscher S."/>
            <person name="Record E."/>
            <person name="Riano-Pachon D.M."/>
            <person name="Robert V."/>
            <person name="Roehrig J."/>
            <person name="Ruller R."/>
            <person name="Salamov A."/>
            <person name="Salih N.S."/>
            <person name="Samson R.A."/>
            <person name="Sandor E."/>
            <person name="Sanguinetti M."/>
            <person name="Schuetze T."/>
            <person name="Sepcic K."/>
            <person name="Shelest E."/>
            <person name="Sherlock G."/>
            <person name="Sophianopoulou V."/>
            <person name="Squina F.M."/>
            <person name="Sun H."/>
            <person name="Susca A."/>
            <person name="Todd R.B."/>
            <person name="Tsang A."/>
            <person name="Unkles S.E."/>
            <person name="van de Wiele N."/>
            <person name="van Rossen-Uffink D."/>
            <person name="Oliveira J.V."/>
            <person name="Vesth T.C."/>
            <person name="Visser J."/>
            <person name="Yu J.-H."/>
            <person name="Zhou M."/>
            <person name="Andersen M.R."/>
            <person name="Archer D.B."/>
            <person name="Baker S.E."/>
            <person name="Benoit I."/>
            <person name="Brakhage A.A."/>
            <person name="Braus G.H."/>
            <person name="Fischer R."/>
            <person name="Frisvad J.C."/>
            <person name="Goldman G.H."/>
            <person name="Houbraken J."/>
            <person name="Oakley B."/>
            <person name="Pocsi I."/>
            <person name="Scazzocchio C."/>
            <person name="Seiboth B."/>
            <person name="vanKuyk P.A."/>
            <person name="Wortman J."/>
            <person name="Dyer P.S."/>
            <person name="Grigoriev I.V."/>
        </authorList>
    </citation>
    <scope>NUCLEOTIDE SEQUENCE [LARGE SCALE GENOMIC DNA]</scope>
    <source>
        <strain evidence="15">CBS 101740 / IMI 381727 / IBT 21946</strain>
    </source>
</reference>
<evidence type="ECO:0000256" key="12">
    <source>
        <dbReference type="SAM" id="Phobius"/>
    </source>
</evidence>
<dbReference type="Gene3D" id="1.10.1200.10">
    <property type="entry name" value="ACP-like"/>
    <property type="match status" value="1"/>
</dbReference>
<evidence type="ECO:0000259" key="13">
    <source>
        <dbReference type="PROSITE" id="PS50075"/>
    </source>
</evidence>
<comment type="pathway">
    <text evidence="1">Carbohydrate acid metabolism; D-gluconate degradation.</text>
</comment>
<feature type="transmembrane region" description="Helical" evidence="12">
    <location>
        <begin position="202"/>
        <end position="223"/>
    </location>
</feature>
<keyword evidence="4" id="KW-0596">Phosphopantetheine</keyword>
<dbReference type="Gene3D" id="3.40.50.300">
    <property type="entry name" value="P-loop containing nucleotide triphosphate hydrolases"/>
    <property type="match status" value="1"/>
</dbReference>
<dbReference type="GO" id="GO:0031177">
    <property type="term" value="F:phosphopantetheine binding"/>
    <property type="evidence" value="ECO:0007669"/>
    <property type="project" value="InterPro"/>
</dbReference>
<keyword evidence="12" id="KW-1133">Transmembrane helix</keyword>
<feature type="transmembrane region" description="Helical" evidence="12">
    <location>
        <begin position="84"/>
        <end position="107"/>
    </location>
</feature>
<evidence type="ECO:0000256" key="2">
    <source>
        <dbReference type="ARBA" id="ARBA00008420"/>
    </source>
</evidence>
<keyword evidence="5" id="KW-0597">Phosphoprotein</keyword>
<dbReference type="PROSITE" id="PS00018">
    <property type="entry name" value="EF_HAND_1"/>
    <property type="match status" value="1"/>
</dbReference>
<dbReference type="InterPro" id="IPR036736">
    <property type="entry name" value="ACP-like_sf"/>
</dbReference>
<evidence type="ECO:0000256" key="5">
    <source>
        <dbReference type="ARBA" id="ARBA00022553"/>
    </source>
</evidence>
<dbReference type="PROSITE" id="PS50075">
    <property type="entry name" value="CARRIER"/>
    <property type="match status" value="1"/>
</dbReference>
<sequence length="1570" mass="174424">MANYSAPVEGIAGGYTGNSLAVQAVLASLLACALYSSIELIVLVFLTFHVYGGLYFWSLLASTGLGIIPQAIGLLLKYFELAPLWIPVTLSTFGWAVMVTGQSVVLYSRLHLIVSSQKILRFVLYMIIVDAIVLQIPQIILSYGAVYGGPGFGYVYNIWAKLQLTGFFLQEVIISTIFIVQTFRLLYLYPHRSKRRTNIMEQLLAINTAIILMDISLLILEYLDLFILQTSLKTFFYTVKLKLEFAVLSRLVSFVHYDPETSISANSIPIIVYVCSIRAWLLQPFPARGFSVSGENHSGKGRGQAEMRHQGMCITANTLSDYLPHLPIGNVLDDCRTIRIMRIHPNGLSASSPATSVDELEAEPEETIHTINHLIQARAKGRHGHEPIVAYPSSGTEYTYYTPYQLNTLVEAASVHYSKVIPQRRSSDDPVQVVGLLGPSDFEYMITLLAISRLGHTVLLLSTRIAEDAYVSLVENTKAAFLITYPSFHTVGERVASRTAIVQQPVLTREDYDFPGADALSLPPAQLDGSIEAKHICWIIHSSGSTGHPKPIYQTHAGALKNYANNFGLRGFITLPLFHAHGISCLFRAMHSQKLIYLYNANLPLTAPHLLSTLKDHQEIEILYAVPYALKLLSESDEGLHMMARLELVMFGGSSCPKPIGDKLVQSGVRLVSHYGTTETGQLMTSFRERDDLDWDYVRPGPSLLPYLRWEEQMPGIYELCVLEGWPSKVASNRPDNSYATKDLFEKHPTKPNAWRYYARLDDTLVLENGEKANPLIIEGVARNDPNVAEAITFGANKPRLGLFLIPAASSRCQTDDQLIETVFPAIERCNAELPAYAYISKDMIHVLPADAPYRKTDKGTVIRAAFYRDYQEQIDQIYDAEDASGNRVLEGVELVAFLREQLLEVAPGIDPSTLSATTDIFSLGVDSLQSIRLRTTLLRTLDIGGNKLSQNFVFEHPSVQAMADELTRLRLGQAPKEQRPVEERMAEMIQKYGSHFKPHTAVPREESGEHIVVTGATGSLGAHIVAQLAQMDHVKTIFCLVRAESREAAFRRVRQSLRARSLSGLSPAIERKIIALPADLGNPVRLGLDENTYDRLVQSVTAVMHCAWSVNFNWALESFEASCIAGTRHLLDLCLSVHGAQPARFAFCSSVSTVARTPGHWVPEALPDSLAYAQGMGYAQSKLVTEHIVNRAAHQAGMTARVLRVGQIIADSVHGIWNATEAIPMMFQTAETIHALPQLDDILSWTPVDVVATSVINLTMASAAGEVVNLTNPMLNHWTRDLLPLLRQAGLEFEEVSRQEWVQRLRESNQDPDANPPIKLLEFFASKYDHDRPSRVLLYDTKQAVAAAPALREAGGLTLELVRRFIQHFRAHCWTTSTSTATISAPAREVIFLTGPCGCGKSTAAQALAQRFDIPVIEGDNLHSPAAREKMAQGIPLEDRDRWDWLAHIRGAVMDRLQQSTAPAVAVTCSALRTVYRDELRRLSQLLDFPVNVTFLLLSVHDREALKERMVTRLAKEQHYMRATMVDSQLDLLEEPTLSEGDVITVDAGQDKEQVLQQVEETVRGLLNA</sequence>
<keyword evidence="9" id="KW-0067">ATP-binding</keyword>
<dbReference type="InterPro" id="IPR020845">
    <property type="entry name" value="AMP-binding_CS"/>
</dbReference>
<dbReference type="Pfam" id="PF00501">
    <property type="entry name" value="AMP-binding"/>
    <property type="match status" value="1"/>
</dbReference>
<evidence type="ECO:0000256" key="9">
    <source>
        <dbReference type="ARBA" id="ARBA00022840"/>
    </source>
</evidence>
<organism evidence="14 15">
    <name type="scientific">Aspergillus brasiliensis (strain CBS 101740 / IMI 381727 / IBT 21946)</name>
    <dbReference type="NCBI Taxonomy" id="767769"/>
    <lineage>
        <taxon>Eukaryota</taxon>
        <taxon>Fungi</taxon>
        <taxon>Dikarya</taxon>
        <taxon>Ascomycota</taxon>
        <taxon>Pezizomycotina</taxon>
        <taxon>Eurotiomycetes</taxon>
        <taxon>Eurotiomycetidae</taxon>
        <taxon>Eurotiales</taxon>
        <taxon>Aspergillaceae</taxon>
        <taxon>Aspergillus</taxon>
        <taxon>Aspergillus subgen. Circumdati</taxon>
    </lineage>
</organism>
<dbReference type="InterPro" id="IPR042099">
    <property type="entry name" value="ANL_N_sf"/>
</dbReference>
<dbReference type="SMART" id="SM00823">
    <property type="entry name" value="PKS_PP"/>
    <property type="match status" value="1"/>
</dbReference>